<evidence type="ECO:0000313" key="1">
    <source>
        <dbReference type="EMBL" id="CAH1442117.1"/>
    </source>
</evidence>
<sequence>MRLFTKSFNELTDCRSRSHIECYLAGTIPRDFTIPDQPPAQVSYIESLPAWKPTATTAMTIPNSTSITDFELKPDQQNSNHHQLIHFEQHPNDNIVDNQMVRWVSKSGGWGGVGGEKRFRHICLWFASIAVDTFFYNPCSVFDVRIASDLGRSFGFCIPTRIQGEEEEHNYISNKHPLQKALCPSLKITSNATSFISHYTDADESTSSHTDAGESSSATLMPALHLRPQGSIFDFSGIYA</sequence>
<evidence type="ECO:0000313" key="2">
    <source>
        <dbReference type="Proteomes" id="UP001157418"/>
    </source>
</evidence>
<proteinExistence type="predicted"/>
<accession>A0AAU9NVV6</accession>
<reference evidence="1 2" key="1">
    <citation type="submission" date="2022-01" db="EMBL/GenBank/DDBJ databases">
        <authorList>
            <person name="Xiong W."/>
            <person name="Schranz E."/>
        </authorList>
    </citation>
    <scope>NUCLEOTIDE SEQUENCE [LARGE SCALE GENOMIC DNA]</scope>
</reference>
<name>A0AAU9NVV6_9ASTR</name>
<organism evidence="1 2">
    <name type="scientific">Lactuca virosa</name>
    <dbReference type="NCBI Taxonomy" id="75947"/>
    <lineage>
        <taxon>Eukaryota</taxon>
        <taxon>Viridiplantae</taxon>
        <taxon>Streptophyta</taxon>
        <taxon>Embryophyta</taxon>
        <taxon>Tracheophyta</taxon>
        <taxon>Spermatophyta</taxon>
        <taxon>Magnoliopsida</taxon>
        <taxon>eudicotyledons</taxon>
        <taxon>Gunneridae</taxon>
        <taxon>Pentapetalae</taxon>
        <taxon>asterids</taxon>
        <taxon>campanulids</taxon>
        <taxon>Asterales</taxon>
        <taxon>Asteraceae</taxon>
        <taxon>Cichorioideae</taxon>
        <taxon>Cichorieae</taxon>
        <taxon>Lactucinae</taxon>
        <taxon>Lactuca</taxon>
    </lineage>
</organism>
<comment type="caution">
    <text evidence="1">The sequence shown here is derived from an EMBL/GenBank/DDBJ whole genome shotgun (WGS) entry which is preliminary data.</text>
</comment>
<dbReference type="Proteomes" id="UP001157418">
    <property type="component" value="Unassembled WGS sequence"/>
</dbReference>
<dbReference type="AlphaFoldDB" id="A0AAU9NVV6"/>
<protein>
    <submittedName>
        <fullName evidence="1">Uncharacterized protein</fullName>
    </submittedName>
</protein>
<gene>
    <name evidence="1" type="ORF">LVIROSA_LOCUS28127</name>
</gene>
<keyword evidence="2" id="KW-1185">Reference proteome</keyword>
<dbReference type="EMBL" id="CAKMRJ010005412">
    <property type="protein sequence ID" value="CAH1442117.1"/>
    <property type="molecule type" value="Genomic_DNA"/>
</dbReference>